<organism evidence="6 7">
    <name type="scientific">Actinoplanes xinjiangensis</name>
    <dbReference type="NCBI Taxonomy" id="512350"/>
    <lineage>
        <taxon>Bacteria</taxon>
        <taxon>Bacillati</taxon>
        <taxon>Actinomycetota</taxon>
        <taxon>Actinomycetes</taxon>
        <taxon>Micromonosporales</taxon>
        <taxon>Micromonosporaceae</taxon>
        <taxon>Actinoplanes</taxon>
    </lineage>
</organism>
<gene>
    <name evidence="6" type="ORF">BC793_10541</name>
</gene>
<evidence type="ECO:0000256" key="2">
    <source>
        <dbReference type="ARBA" id="ARBA00023125"/>
    </source>
</evidence>
<keyword evidence="7" id="KW-1185">Reference proteome</keyword>
<reference evidence="6 7" key="1">
    <citation type="submission" date="2018-05" db="EMBL/GenBank/DDBJ databases">
        <title>Genomic Encyclopedia of Archaeal and Bacterial Type Strains, Phase II (KMG-II): from individual species to whole genera.</title>
        <authorList>
            <person name="Goeker M."/>
        </authorList>
    </citation>
    <scope>NUCLEOTIDE SEQUENCE [LARGE SCALE GENOMIC DNA]</scope>
    <source>
        <strain evidence="6 7">DSM 45184</strain>
    </source>
</reference>
<dbReference type="Gene3D" id="1.10.357.10">
    <property type="entry name" value="Tetracycline Repressor, domain 2"/>
    <property type="match status" value="1"/>
</dbReference>
<dbReference type="InterPro" id="IPR036271">
    <property type="entry name" value="Tet_transcr_reg_TetR-rel_C_sf"/>
</dbReference>
<accession>A0A316G2T5</accession>
<dbReference type="Pfam" id="PF00440">
    <property type="entry name" value="TetR_N"/>
    <property type="match status" value="1"/>
</dbReference>
<dbReference type="SUPFAM" id="SSF48498">
    <property type="entry name" value="Tetracyclin repressor-like, C-terminal domain"/>
    <property type="match status" value="1"/>
</dbReference>
<evidence type="ECO:0000259" key="5">
    <source>
        <dbReference type="PROSITE" id="PS50977"/>
    </source>
</evidence>
<proteinExistence type="predicted"/>
<dbReference type="PANTHER" id="PTHR30055">
    <property type="entry name" value="HTH-TYPE TRANSCRIPTIONAL REGULATOR RUTR"/>
    <property type="match status" value="1"/>
</dbReference>
<keyword evidence="3" id="KW-0804">Transcription</keyword>
<protein>
    <submittedName>
        <fullName evidence="6">TetR family transcriptional regulator</fullName>
    </submittedName>
</protein>
<name>A0A316G2T5_9ACTN</name>
<dbReference type="Proteomes" id="UP000245697">
    <property type="component" value="Unassembled WGS sequence"/>
</dbReference>
<dbReference type="SUPFAM" id="SSF46689">
    <property type="entry name" value="Homeodomain-like"/>
    <property type="match status" value="1"/>
</dbReference>
<dbReference type="GO" id="GO:0000976">
    <property type="term" value="F:transcription cis-regulatory region binding"/>
    <property type="evidence" value="ECO:0007669"/>
    <property type="project" value="TreeGrafter"/>
</dbReference>
<evidence type="ECO:0000256" key="1">
    <source>
        <dbReference type="ARBA" id="ARBA00023015"/>
    </source>
</evidence>
<dbReference type="PROSITE" id="PS50977">
    <property type="entry name" value="HTH_TETR_2"/>
    <property type="match status" value="1"/>
</dbReference>
<dbReference type="InterPro" id="IPR009057">
    <property type="entry name" value="Homeodomain-like_sf"/>
</dbReference>
<evidence type="ECO:0000313" key="7">
    <source>
        <dbReference type="Proteomes" id="UP000245697"/>
    </source>
</evidence>
<keyword evidence="2 4" id="KW-0238">DNA-binding</keyword>
<evidence type="ECO:0000313" key="6">
    <source>
        <dbReference type="EMBL" id="PWK48697.1"/>
    </source>
</evidence>
<dbReference type="AlphaFoldDB" id="A0A316G2T5"/>
<comment type="caution">
    <text evidence="6">The sequence shown here is derived from an EMBL/GenBank/DDBJ whole genome shotgun (WGS) entry which is preliminary data.</text>
</comment>
<keyword evidence="1" id="KW-0805">Transcription regulation</keyword>
<feature type="DNA-binding region" description="H-T-H motif" evidence="4">
    <location>
        <begin position="38"/>
        <end position="57"/>
    </location>
</feature>
<dbReference type="PANTHER" id="PTHR30055:SF234">
    <property type="entry name" value="HTH-TYPE TRANSCRIPTIONAL REGULATOR BETI"/>
    <property type="match status" value="1"/>
</dbReference>
<evidence type="ECO:0000256" key="4">
    <source>
        <dbReference type="PROSITE-ProRule" id="PRU00335"/>
    </source>
</evidence>
<dbReference type="EMBL" id="QGGR01000005">
    <property type="protein sequence ID" value="PWK48697.1"/>
    <property type="molecule type" value="Genomic_DNA"/>
</dbReference>
<sequence length="213" mass="23105">MLSGMANPTSGRSRQAARNDVTILAAAKEVFLADKRAPVAAVAERAGVGISALYRRYAGKEDLLRRLCHDGLLTFIDQAERAAATADDWAAFEAFVHGVVEADVHSLTVHLAGTFTPTEEMSADAVRADALATALFERARPQMRAEAVPADLTMLLEMCAAVRVPDPVRTTSLRRRYLAMLLDGLRAGMALPGPAPSWAELSWRWLPRQDPPV</sequence>
<evidence type="ECO:0000256" key="3">
    <source>
        <dbReference type="ARBA" id="ARBA00023163"/>
    </source>
</evidence>
<dbReference type="InterPro" id="IPR001647">
    <property type="entry name" value="HTH_TetR"/>
</dbReference>
<dbReference type="InterPro" id="IPR050109">
    <property type="entry name" value="HTH-type_TetR-like_transc_reg"/>
</dbReference>
<feature type="domain" description="HTH tetR-type" evidence="5">
    <location>
        <begin position="17"/>
        <end position="75"/>
    </location>
</feature>
<dbReference type="GO" id="GO:0003700">
    <property type="term" value="F:DNA-binding transcription factor activity"/>
    <property type="evidence" value="ECO:0007669"/>
    <property type="project" value="TreeGrafter"/>
</dbReference>